<keyword evidence="5 8" id="KW-0378">Hydrolase</keyword>
<dbReference type="PANTHER" id="PTHR33938">
    <property type="entry name" value="FERULOYL ESTERASE B-RELATED"/>
    <property type="match status" value="1"/>
</dbReference>
<keyword evidence="10" id="KW-1185">Reference proteome</keyword>
<dbReference type="GO" id="GO:0030600">
    <property type="term" value="F:feruloyl esterase activity"/>
    <property type="evidence" value="ECO:0007669"/>
    <property type="project" value="UniProtKB-ARBA"/>
</dbReference>
<keyword evidence="4 8" id="KW-0732">Signal</keyword>
<evidence type="ECO:0000313" key="10">
    <source>
        <dbReference type="Proteomes" id="UP000738349"/>
    </source>
</evidence>
<keyword evidence="6" id="KW-0106">Calcium</keyword>
<gene>
    <name evidence="9" type="ORF">EDB81DRAFT_734825</name>
</gene>
<dbReference type="InterPro" id="IPR011118">
    <property type="entry name" value="Tannase/feruloyl_esterase"/>
</dbReference>
<dbReference type="PANTHER" id="PTHR33938:SF8">
    <property type="entry name" value="CARBOXYLIC ESTER HYDROLASE"/>
    <property type="match status" value="1"/>
</dbReference>
<organism evidence="9 10">
    <name type="scientific">Dactylonectria macrodidyma</name>
    <dbReference type="NCBI Taxonomy" id="307937"/>
    <lineage>
        <taxon>Eukaryota</taxon>
        <taxon>Fungi</taxon>
        <taxon>Dikarya</taxon>
        <taxon>Ascomycota</taxon>
        <taxon>Pezizomycotina</taxon>
        <taxon>Sordariomycetes</taxon>
        <taxon>Hypocreomycetidae</taxon>
        <taxon>Hypocreales</taxon>
        <taxon>Nectriaceae</taxon>
        <taxon>Dactylonectria</taxon>
    </lineage>
</organism>
<dbReference type="InterPro" id="IPR029058">
    <property type="entry name" value="AB_hydrolase_fold"/>
</dbReference>
<feature type="chain" id="PRO_5040544437" description="Carboxylic ester hydrolase" evidence="8">
    <location>
        <begin position="23"/>
        <end position="539"/>
    </location>
</feature>
<name>A0A9P9D6R5_9HYPO</name>
<dbReference type="Proteomes" id="UP000738349">
    <property type="component" value="Unassembled WGS sequence"/>
</dbReference>
<evidence type="ECO:0000256" key="8">
    <source>
        <dbReference type="RuleBase" id="RU361238"/>
    </source>
</evidence>
<feature type="signal peptide" evidence="8">
    <location>
        <begin position="1"/>
        <end position="22"/>
    </location>
</feature>
<dbReference type="GO" id="GO:0046872">
    <property type="term" value="F:metal ion binding"/>
    <property type="evidence" value="ECO:0007669"/>
    <property type="project" value="UniProtKB-KW"/>
</dbReference>
<comment type="similarity">
    <text evidence="1 8">Belongs to the tannase family.</text>
</comment>
<reference evidence="9" key="1">
    <citation type="journal article" date="2021" name="Nat. Commun.">
        <title>Genetic determinants of endophytism in the Arabidopsis root mycobiome.</title>
        <authorList>
            <person name="Mesny F."/>
            <person name="Miyauchi S."/>
            <person name="Thiergart T."/>
            <person name="Pickel B."/>
            <person name="Atanasova L."/>
            <person name="Karlsson M."/>
            <person name="Huettel B."/>
            <person name="Barry K.W."/>
            <person name="Haridas S."/>
            <person name="Chen C."/>
            <person name="Bauer D."/>
            <person name="Andreopoulos W."/>
            <person name="Pangilinan J."/>
            <person name="LaButti K."/>
            <person name="Riley R."/>
            <person name="Lipzen A."/>
            <person name="Clum A."/>
            <person name="Drula E."/>
            <person name="Henrissat B."/>
            <person name="Kohler A."/>
            <person name="Grigoriev I.V."/>
            <person name="Martin F.M."/>
            <person name="Hacquard S."/>
        </authorList>
    </citation>
    <scope>NUCLEOTIDE SEQUENCE</scope>
    <source>
        <strain evidence="9">MPI-CAGE-AT-0147</strain>
    </source>
</reference>
<dbReference type="AlphaFoldDB" id="A0A9P9D6R5"/>
<evidence type="ECO:0000256" key="6">
    <source>
        <dbReference type="ARBA" id="ARBA00022837"/>
    </source>
</evidence>
<accession>A0A9P9D6R5</accession>
<dbReference type="EMBL" id="JAGMUV010000034">
    <property type="protein sequence ID" value="KAH7113619.1"/>
    <property type="molecule type" value="Genomic_DNA"/>
</dbReference>
<evidence type="ECO:0000256" key="7">
    <source>
        <dbReference type="ARBA" id="ARBA00023157"/>
    </source>
</evidence>
<sequence>MAAFSTMLVTAFLSLNLAVVSAAVHQRTLEQDCHQLPAPTVPGAQVISIKSKARYNVTINPLVATYYPALANITVDICDATVTLTHPGVDDEVGVTVWLPLKGWNGRFQGAGGGGWMAGTFPDYGLFLPVAQGWAAGFTDGGNIAINGTVGPQALSGPGQVDLGLLTDFASRGLHEIAVVGKALVTSFYNQPAKFSYWNGCSTGGRQGYMLAQKYAADFDGILANAPALSWPSFVLTLNWAHFLMNAAKVYPSHCEFAAFQKASIEACDDLDGVHDGIISDLDNCKFNPLKLVGKTIQCDGKPVNISIGAALLVQRIREGPRSPGGQQLWEGYGFGIDYVGIAQTQSLDGKGIPGNQPYSLPDDWVKWFLKKDPNFDFTRIRTLQQLTDLYAVASTEYSGIIGTDNPDLSAFREAGGKMLTFHGLADQLIMANNTIRYRKAVESTLGGKAQVDQFYRLFLGPGVAHCAGGYGPVPVDPMASLVDWVENGKAPDLLPASFRNKAGQVVTKNLCLWPLVARYKGKGDPNRAESYTCATSYR</sequence>
<evidence type="ECO:0000256" key="1">
    <source>
        <dbReference type="ARBA" id="ARBA00006249"/>
    </source>
</evidence>
<dbReference type="SUPFAM" id="SSF53474">
    <property type="entry name" value="alpha/beta-Hydrolases"/>
    <property type="match status" value="1"/>
</dbReference>
<dbReference type="OrthoDB" id="3039123at2759"/>
<evidence type="ECO:0000256" key="5">
    <source>
        <dbReference type="ARBA" id="ARBA00022801"/>
    </source>
</evidence>
<keyword evidence="2" id="KW-0719">Serine esterase</keyword>
<dbReference type="Pfam" id="PF07519">
    <property type="entry name" value="Tannase"/>
    <property type="match status" value="1"/>
</dbReference>
<evidence type="ECO:0000313" key="9">
    <source>
        <dbReference type="EMBL" id="KAH7113619.1"/>
    </source>
</evidence>
<keyword evidence="3" id="KW-0479">Metal-binding</keyword>
<evidence type="ECO:0000256" key="2">
    <source>
        <dbReference type="ARBA" id="ARBA00022487"/>
    </source>
</evidence>
<keyword evidence="7" id="KW-1015">Disulfide bond</keyword>
<proteinExistence type="inferred from homology"/>
<dbReference type="EC" id="3.1.1.-" evidence="8"/>
<protein>
    <recommendedName>
        <fullName evidence="8">Carboxylic ester hydrolase</fullName>
        <ecNumber evidence="8">3.1.1.-</ecNumber>
    </recommendedName>
</protein>
<comment type="caution">
    <text evidence="9">The sequence shown here is derived from an EMBL/GenBank/DDBJ whole genome shotgun (WGS) entry which is preliminary data.</text>
</comment>
<evidence type="ECO:0000256" key="3">
    <source>
        <dbReference type="ARBA" id="ARBA00022723"/>
    </source>
</evidence>
<evidence type="ECO:0000256" key="4">
    <source>
        <dbReference type="ARBA" id="ARBA00022729"/>
    </source>
</evidence>